<sequence length="351" mass="39824">MLPPSHSVASPPGSTTASIDRSIIAIWQPTMASTSTSTAAPMRPLPATEEYPPALLTPRLRHPSVSSFTTRKSASTATQSSLSSDAEIPVWLKKHMKFWKIPSTTIQARAWMLEAFDYFNSGGYDLQYQLKGIETELKFEWRRQNAETQSATTPGAKRKLDAASSSANKRTKTGTQIKPEEISAVSMPPPSRKPRSNLKGKYAIQSLFTCCDDHTQRVHNEIYIVVFSPGNGTNMRGYFNMGIMLDQYKPYIFFEKRPPEYLSRKVWFRWRGRHVCKDLKEYRGDENRGWMKFVGDGKIEVWFDKFNIRLVAQKGRGIGGRNQHELDDEGMDILDRLAARDKSDPDCLGIF</sequence>
<comment type="caution">
    <text evidence="2">The sequence shown here is derived from an EMBL/GenBank/DDBJ whole genome shotgun (WGS) entry which is preliminary data.</text>
</comment>
<evidence type="ECO:0000256" key="1">
    <source>
        <dbReference type="SAM" id="MobiDB-lite"/>
    </source>
</evidence>
<name>A0A8K0RQ52_9HYPO</name>
<feature type="region of interest" description="Disordered" evidence="1">
    <location>
        <begin position="35"/>
        <end position="80"/>
    </location>
</feature>
<organism evidence="2 3">
    <name type="scientific">Fusarium tricinctum</name>
    <dbReference type="NCBI Taxonomy" id="61284"/>
    <lineage>
        <taxon>Eukaryota</taxon>
        <taxon>Fungi</taxon>
        <taxon>Dikarya</taxon>
        <taxon>Ascomycota</taxon>
        <taxon>Pezizomycotina</taxon>
        <taxon>Sordariomycetes</taxon>
        <taxon>Hypocreomycetidae</taxon>
        <taxon>Hypocreales</taxon>
        <taxon>Nectriaceae</taxon>
        <taxon>Fusarium</taxon>
        <taxon>Fusarium tricinctum species complex</taxon>
    </lineage>
</organism>
<reference evidence="2" key="1">
    <citation type="journal article" date="2021" name="Nat. Commun.">
        <title>Genetic determinants of endophytism in the Arabidopsis root mycobiome.</title>
        <authorList>
            <person name="Mesny F."/>
            <person name="Miyauchi S."/>
            <person name="Thiergart T."/>
            <person name="Pickel B."/>
            <person name="Atanasova L."/>
            <person name="Karlsson M."/>
            <person name="Huettel B."/>
            <person name="Barry K.W."/>
            <person name="Haridas S."/>
            <person name="Chen C."/>
            <person name="Bauer D."/>
            <person name="Andreopoulos W."/>
            <person name="Pangilinan J."/>
            <person name="LaButti K."/>
            <person name="Riley R."/>
            <person name="Lipzen A."/>
            <person name="Clum A."/>
            <person name="Drula E."/>
            <person name="Henrissat B."/>
            <person name="Kohler A."/>
            <person name="Grigoriev I.V."/>
            <person name="Martin F.M."/>
            <person name="Hacquard S."/>
        </authorList>
    </citation>
    <scope>NUCLEOTIDE SEQUENCE</scope>
    <source>
        <strain evidence="2">MPI-SDFR-AT-0068</strain>
    </source>
</reference>
<keyword evidence="3" id="KW-1185">Reference proteome</keyword>
<feature type="compositionally biased region" description="Polar residues" evidence="1">
    <location>
        <begin position="163"/>
        <end position="176"/>
    </location>
</feature>
<evidence type="ECO:0000313" key="2">
    <source>
        <dbReference type="EMBL" id="KAH7233501.1"/>
    </source>
</evidence>
<dbReference type="EMBL" id="JAGPXF010000008">
    <property type="protein sequence ID" value="KAH7233501.1"/>
    <property type="molecule type" value="Genomic_DNA"/>
</dbReference>
<dbReference type="OrthoDB" id="4121058at2759"/>
<gene>
    <name evidence="2" type="ORF">BKA59DRAFT_488207</name>
</gene>
<feature type="region of interest" description="Disordered" evidence="1">
    <location>
        <begin position="145"/>
        <end position="196"/>
    </location>
</feature>
<proteinExistence type="predicted"/>
<protein>
    <submittedName>
        <fullName evidence="2">Uncharacterized protein</fullName>
    </submittedName>
</protein>
<dbReference type="AlphaFoldDB" id="A0A8K0RQ52"/>
<accession>A0A8K0RQ52</accession>
<dbReference type="Proteomes" id="UP000813427">
    <property type="component" value="Unassembled WGS sequence"/>
</dbReference>
<evidence type="ECO:0000313" key="3">
    <source>
        <dbReference type="Proteomes" id="UP000813427"/>
    </source>
</evidence>